<keyword evidence="3" id="KW-1185">Reference proteome</keyword>
<name>A0ABP9Y3U5_9FUNG</name>
<dbReference type="Proteomes" id="UP001476247">
    <property type="component" value="Unassembled WGS sequence"/>
</dbReference>
<protein>
    <submittedName>
        <fullName evidence="2">Uncharacterized protein</fullName>
    </submittedName>
</protein>
<reference evidence="2 3" key="1">
    <citation type="submission" date="2024-04" db="EMBL/GenBank/DDBJ databases">
        <title>genome sequences of Mucor flavus KT1a and Helicostylum pulchrum KT1b strains isolation_sourced from the surface of a dry-aged beef.</title>
        <authorList>
            <person name="Toyotome T."/>
            <person name="Hosono M."/>
            <person name="Torimaru M."/>
            <person name="Fukuda K."/>
            <person name="Mikami N."/>
        </authorList>
    </citation>
    <scope>NUCLEOTIDE SEQUENCE [LARGE SCALE GENOMIC DNA]</scope>
    <source>
        <strain evidence="2 3">KT1b</strain>
    </source>
</reference>
<evidence type="ECO:0000313" key="3">
    <source>
        <dbReference type="Proteomes" id="UP001476247"/>
    </source>
</evidence>
<accession>A0ABP9Y3U5</accession>
<proteinExistence type="predicted"/>
<evidence type="ECO:0000313" key="2">
    <source>
        <dbReference type="EMBL" id="GAA5801626.1"/>
    </source>
</evidence>
<feature type="compositionally biased region" description="Polar residues" evidence="1">
    <location>
        <begin position="10"/>
        <end position="26"/>
    </location>
</feature>
<organism evidence="2 3">
    <name type="scientific">Helicostylum pulchrum</name>
    <dbReference type="NCBI Taxonomy" id="562976"/>
    <lineage>
        <taxon>Eukaryota</taxon>
        <taxon>Fungi</taxon>
        <taxon>Fungi incertae sedis</taxon>
        <taxon>Mucoromycota</taxon>
        <taxon>Mucoromycotina</taxon>
        <taxon>Mucoromycetes</taxon>
        <taxon>Mucorales</taxon>
        <taxon>Mucorineae</taxon>
        <taxon>Mucoraceae</taxon>
        <taxon>Helicostylum</taxon>
    </lineage>
</organism>
<dbReference type="EMBL" id="BAABUJ010000019">
    <property type="protein sequence ID" value="GAA5801626.1"/>
    <property type="molecule type" value="Genomic_DNA"/>
</dbReference>
<comment type="caution">
    <text evidence="2">The sequence shown here is derived from an EMBL/GenBank/DDBJ whole genome shotgun (WGS) entry which is preliminary data.</text>
</comment>
<feature type="region of interest" description="Disordered" evidence="1">
    <location>
        <begin position="1"/>
        <end position="26"/>
    </location>
</feature>
<gene>
    <name evidence="2" type="ORF">HPULCUR_007074</name>
</gene>
<sequence length="169" mass="19168">MSNWKEKSSMNKLHSTPCTGNIGVTSSQHSTAKDAWKSYFSGEKIISLSSETTEPPTYFNALPSRPKRAESTTMMEYMANQKKSLSAEYPFASSRGDNPRIRMKNESLSLDKFKSIIANAKSREKRKYICCHCQSSSNSTRIGSHCLSEFHIKYFNEGIDCPNCFKYTE</sequence>
<evidence type="ECO:0000256" key="1">
    <source>
        <dbReference type="SAM" id="MobiDB-lite"/>
    </source>
</evidence>